<comment type="similarity">
    <text evidence="1">Belongs to the eukaryotic ribosomal protein eL13 family.</text>
</comment>
<dbReference type="Gene3D" id="2.130.10.10">
    <property type="entry name" value="YVTN repeat-like/Quinoprotein amine dehydrogenase"/>
    <property type="match status" value="1"/>
</dbReference>
<dbReference type="InterPro" id="IPR001380">
    <property type="entry name" value="Ribosomal_eL13"/>
</dbReference>
<dbReference type="GO" id="GO:1990904">
    <property type="term" value="C:ribonucleoprotein complex"/>
    <property type="evidence" value="ECO:0007669"/>
    <property type="project" value="UniProtKB-KW"/>
</dbReference>
<dbReference type="Proteomes" id="UP000218231">
    <property type="component" value="Unassembled WGS sequence"/>
</dbReference>
<accession>A0A2A2KL24</accession>
<evidence type="ECO:0000256" key="2">
    <source>
        <dbReference type="ARBA" id="ARBA00022980"/>
    </source>
</evidence>
<dbReference type="PANTHER" id="PTHR13950:SF9">
    <property type="entry name" value="RABCONNECTIN-3A"/>
    <property type="match status" value="1"/>
</dbReference>
<sequence>MTIRGNQMLFNPHFLKHWARHVKIRLNQPDRKLRRSNNCIKKAAAVAFRSVRPVVRAISASVTTSVSVSVVASRYRHRHLRRLQRRVNIPRGTQSSHRTDDWGVDYDSDDEKDFGDSREEARDDKVTKITFSHNGKQNTRCHNKIACDVRFLGHSASVLLTAGCSSLDQNLGLWDTLLPQNKALVHTWACHPEGAQVALYLPNQQDLIVVGSSEGDLEIWSADSNPPLMYALPREHAIKSGFSFRQDK</sequence>
<dbReference type="Pfam" id="PF01294">
    <property type="entry name" value="Ribosomal_L13e"/>
    <property type="match status" value="1"/>
</dbReference>
<dbReference type="GO" id="GO:0006412">
    <property type="term" value="P:translation"/>
    <property type="evidence" value="ECO:0007669"/>
    <property type="project" value="InterPro"/>
</dbReference>
<keyword evidence="3" id="KW-0687">Ribonucleoprotein</keyword>
<dbReference type="AlphaFoldDB" id="A0A2A2KL24"/>
<dbReference type="OrthoDB" id="5835623at2759"/>
<dbReference type="SUPFAM" id="SSF50978">
    <property type="entry name" value="WD40 repeat-like"/>
    <property type="match status" value="1"/>
</dbReference>
<evidence type="ECO:0000256" key="3">
    <source>
        <dbReference type="ARBA" id="ARBA00023274"/>
    </source>
</evidence>
<proteinExistence type="inferred from homology"/>
<keyword evidence="2" id="KW-0689">Ribosomal protein</keyword>
<evidence type="ECO:0000256" key="4">
    <source>
        <dbReference type="ARBA" id="ARBA00035216"/>
    </source>
</evidence>
<dbReference type="InterPro" id="IPR015943">
    <property type="entry name" value="WD40/YVTN_repeat-like_dom_sf"/>
</dbReference>
<dbReference type="InterPro" id="IPR036322">
    <property type="entry name" value="WD40_repeat_dom_sf"/>
</dbReference>
<keyword evidence="7" id="KW-1185">Reference proteome</keyword>
<dbReference type="GO" id="GO:0003735">
    <property type="term" value="F:structural constituent of ribosome"/>
    <property type="evidence" value="ECO:0007669"/>
    <property type="project" value="InterPro"/>
</dbReference>
<dbReference type="GO" id="GO:0005840">
    <property type="term" value="C:ribosome"/>
    <property type="evidence" value="ECO:0007669"/>
    <property type="project" value="UniProtKB-KW"/>
</dbReference>
<evidence type="ECO:0000313" key="7">
    <source>
        <dbReference type="Proteomes" id="UP000218231"/>
    </source>
</evidence>
<name>A0A2A2KL24_9BILA</name>
<evidence type="ECO:0000313" key="6">
    <source>
        <dbReference type="EMBL" id="PAV74529.1"/>
    </source>
</evidence>
<gene>
    <name evidence="6" type="ORF">WR25_26807</name>
</gene>
<evidence type="ECO:0000256" key="1">
    <source>
        <dbReference type="ARBA" id="ARBA00005640"/>
    </source>
</evidence>
<dbReference type="STRING" id="2018661.A0A2A2KL24"/>
<dbReference type="InterPro" id="IPR052208">
    <property type="entry name" value="DmX-like/RAVE_component"/>
</dbReference>
<dbReference type="PANTHER" id="PTHR13950">
    <property type="entry name" value="RABCONNECTIN-RELATED"/>
    <property type="match status" value="1"/>
</dbReference>
<reference evidence="6 7" key="1">
    <citation type="journal article" date="2017" name="Curr. Biol.">
        <title>Genome architecture and evolution of a unichromosomal asexual nematode.</title>
        <authorList>
            <person name="Fradin H."/>
            <person name="Zegar C."/>
            <person name="Gutwein M."/>
            <person name="Lucas J."/>
            <person name="Kovtun M."/>
            <person name="Corcoran D."/>
            <person name="Baugh L.R."/>
            <person name="Kiontke K."/>
            <person name="Gunsalus K."/>
            <person name="Fitch D.H."/>
            <person name="Piano F."/>
        </authorList>
    </citation>
    <scope>NUCLEOTIDE SEQUENCE [LARGE SCALE GENOMIC DNA]</scope>
    <source>
        <strain evidence="6">PF1309</strain>
    </source>
</reference>
<evidence type="ECO:0000256" key="5">
    <source>
        <dbReference type="ARBA" id="ARBA00035321"/>
    </source>
</evidence>
<protein>
    <recommendedName>
        <fullName evidence="4">Large ribosomal subunit protein eL13</fullName>
    </recommendedName>
    <alternativeName>
        <fullName evidence="5">60S ribosomal protein L13</fullName>
    </alternativeName>
</protein>
<dbReference type="EMBL" id="LIAE01008319">
    <property type="protein sequence ID" value="PAV74529.1"/>
    <property type="molecule type" value="Genomic_DNA"/>
</dbReference>
<dbReference type="GO" id="GO:0007035">
    <property type="term" value="P:vacuolar acidification"/>
    <property type="evidence" value="ECO:0007669"/>
    <property type="project" value="TreeGrafter"/>
</dbReference>
<organism evidence="6 7">
    <name type="scientific">Diploscapter pachys</name>
    <dbReference type="NCBI Taxonomy" id="2018661"/>
    <lineage>
        <taxon>Eukaryota</taxon>
        <taxon>Metazoa</taxon>
        <taxon>Ecdysozoa</taxon>
        <taxon>Nematoda</taxon>
        <taxon>Chromadorea</taxon>
        <taxon>Rhabditida</taxon>
        <taxon>Rhabditina</taxon>
        <taxon>Rhabditomorpha</taxon>
        <taxon>Rhabditoidea</taxon>
        <taxon>Rhabditidae</taxon>
        <taxon>Diploscapter</taxon>
    </lineage>
</organism>
<dbReference type="GO" id="GO:0043291">
    <property type="term" value="C:RAVE complex"/>
    <property type="evidence" value="ECO:0007669"/>
    <property type="project" value="TreeGrafter"/>
</dbReference>
<comment type="caution">
    <text evidence="6">The sequence shown here is derived from an EMBL/GenBank/DDBJ whole genome shotgun (WGS) entry which is preliminary data.</text>
</comment>